<dbReference type="AlphaFoldDB" id="A0A1G8KRU2"/>
<evidence type="ECO:0000256" key="1">
    <source>
        <dbReference type="SAM" id="MobiDB-lite"/>
    </source>
</evidence>
<gene>
    <name evidence="2" type="ORF">SAMN05421505_15323</name>
</gene>
<evidence type="ECO:0000313" key="3">
    <source>
        <dbReference type="Proteomes" id="UP000198923"/>
    </source>
</evidence>
<protein>
    <submittedName>
        <fullName evidence="2">Uncharacterized protein</fullName>
    </submittedName>
</protein>
<reference evidence="2 3" key="1">
    <citation type="submission" date="2016-10" db="EMBL/GenBank/DDBJ databases">
        <authorList>
            <person name="de Groot N.N."/>
        </authorList>
    </citation>
    <scope>NUCLEOTIDE SEQUENCE [LARGE SCALE GENOMIC DNA]</scope>
    <source>
        <strain evidence="2 3">CPCC 201354</strain>
    </source>
</reference>
<sequence>MSATDFVAAVLRRGDELRELLGPQTGAHLATLLRRILDEEPRRARRTWNEILTVLRRGLPRDHDLRPLIADAATTHRGTAVADDLAPALDLLREMLPDLAALDPGLLDSAALDPATPATPEPAPPPATTRPVVSPDAGTPEAAPPPGTAQPTAPSGTAAAVPEAQGGDAFAEAFEAVKRSLLAAPSLDPAELRDPDDPRLLRLDRPDGGVAVPAFQFGDDGAPIPVVLAVNELLDAARDPWGTADWWLRGNALLGGAPAALLARGVADDLLTEAARALREPY</sequence>
<accession>A0A1G8KRU2</accession>
<dbReference type="Proteomes" id="UP000198923">
    <property type="component" value="Unassembled WGS sequence"/>
</dbReference>
<feature type="compositionally biased region" description="Pro residues" evidence="1">
    <location>
        <begin position="117"/>
        <end position="128"/>
    </location>
</feature>
<organism evidence="2 3">
    <name type="scientific">Sinosporangium album</name>
    <dbReference type="NCBI Taxonomy" id="504805"/>
    <lineage>
        <taxon>Bacteria</taxon>
        <taxon>Bacillati</taxon>
        <taxon>Actinomycetota</taxon>
        <taxon>Actinomycetes</taxon>
        <taxon>Streptosporangiales</taxon>
        <taxon>Streptosporangiaceae</taxon>
        <taxon>Sinosporangium</taxon>
    </lineage>
</organism>
<keyword evidence="3" id="KW-1185">Reference proteome</keyword>
<proteinExistence type="predicted"/>
<name>A0A1G8KRU2_9ACTN</name>
<feature type="region of interest" description="Disordered" evidence="1">
    <location>
        <begin position="110"/>
        <end position="160"/>
    </location>
</feature>
<feature type="compositionally biased region" description="Low complexity" evidence="1">
    <location>
        <begin position="149"/>
        <end position="160"/>
    </location>
</feature>
<dbReference type="RefSeq" id="WP_176955758.1">
    <property type="nucleotide sequence ID" value="NZ_FNCN01000053.1"/>
</dbReference>
<evidence type="ECO:0000313" key="2">
    <source>
        <dbReference type="EMBL" id="SDI45630.1"/>
    </source>
</evidence>
<dbReference type="EMBL" id="FNCN01000053">
    <property type="protein sequence ID" value="SDI45630.1"/>
    <property type="molecule type" value="Genomic_DNA"/>
</dbReference>
<feature type="compositionally biased region" description="Low complexity" evidence="1">
    <location>
        <begin position="129"/>
        <end position="141"/>
    </location>
</feature>